<feature type="compositionally biased region" description="Basic and acidic residues" evidence="1">
    <location>
        <begin position="70"/>
        <end position="83"/>
    </location>
</feature>
<evidence type="ECO:0000313" key="3">
    <source>
        <dbReference type="EMBL" id="GHF84786.1"/>
    </source>
</evidence>
<evidence type="ECO:0000256" key="2">
    <source>
        <dbReference type="SAM" id="SignalP"/>
    </source>
</evidence>
<organism evidence="3 4">
    <name type="scientific">Thalassotalea marina</name>
    <dbReference type="NCBI Taxonomy" id="1673741"/>
    <lineage>
        <taxon>Bacteria</taxon>
        <taxon>Pseudomonadati</taxon>
        <taxon>Pseudomonadota</taxon>
        <taxon>Gammaproteobacteria</taxon>
        <taxon>Alteromonadales</taxon>
        <taxon>Colwelliaceae</taxon>
        <taxon>Thalassotalea</taxon>
    </lineage>
</organism>
<gene>
    <name evidence="3" type="ORF">GCM10017161_10330</name>
</gene>
<feature type="chain" id="PRO_5037642626" evidence="2">
    <location>
        <begin position="24"/>
        <end position="83"/>
    </location>
</feature>
<feature type="region of interest" description="Disordered" evidence="1">
    <location>
        <begin position="63"/>
        <end position="83"/>
    </location>
</feature>
<feature type="signal peptide" evidence="2">
    <location>
        <begin position="1"/>
        <end position="23"/>
    </location>
</feature>
<dbReference type="Proteomes" id="UP000623842">
    <property type="component" value="Unassembled WGS sequence"/>
</dbReference>
<proteinExistence type="predicted"/>
<sequence>MNIVKKIATATALALAIASNAYAVESAKKEDGVNVADVLLESLGANFCQNFPPYCPMISDTLVEQSSQTDKQEEQQETLRKRK</sequence>
<reference evidence="3" key="1">
    <citation type="journal article" date="2014" name="Int. J. Syst. Evol. Microbiol.">
        <title>Complete genome sequence of Corynebacterium casei LMG S-19264T (=DSM 44701T), isolated from a smear-ripened cheese.</title>
        <authorList>
            <consortium name="US DOE Joint Genome Institute (JGI-PGF)"/>
            <person name="Walter F."/>
            <person name="Albersmeier A."/>
            <person name="Kalinowski J."/>
            <person name="Ruckert C."/>
        </authorList>
    </citation>
    <scope>NUCLEOTIDE SEQUENCE</scope>
    <source>
        <strain evidence="3">KCTC 42731</strain>
    </source>
</reference>
<keyword evidence="4" id="KW-1185">Reference proteome</keyword>
<evidence type="ECO:0000256" key="1">
    <source>
        <dbReference type="SAM" id="MobiDB-lite"/>
    </source>
</evidence>
<evidence type="ECO:0000313" key="4">
    <source>
        <dbReference type="Proteomes" id="UP000623842"/>
    </source>
</evidence>
<accession>A0A919EIK5</accession>
<protein>
    <submittedName>
        <fullName evidence="3">Uncharacterized protein</fullName>
    </submittedName>
</protein>
<dbReference type="RefSeq" id="WP_189767966.1">
    <property type="nucleotide sequence ID" value="NZ_BNCK01000002.1"/>
</dbReference>
<dbReference type="EMBL" id="BNCK01000002">
    <property type="protein sequence ID" value="GHF84786.1"/>
    <property type="molecule type" value="Genomic_DNA"/>
</dbReference>
<reference evidence="3" key="2">
    <citation type="submission" date="2020-09" db="EMBL/GenBank/DDBJ databases">
        <authorList>
            <person name="Sun Q."/>
            <person name="Kim S."/>
        </authorList>
    </citation>
    <scope>NUCLEOTIDE SEQUENCE</scope>
    <source>
        <strain evidence="3">KCTC 42731</strain>
    </source>
</reference>
<keyword evidence="2" id="KW-0732">Signal</keyword>
<comment type="caution">
    <text evidence="3">The sequence shown here is derived from an EMBL/GenBank/DDBJ whole genome shotgun (WGS) entry which is preliminary data.</text>
</comment>
<dbReference type="AlphaFoldDB" id="A0A919EIK5"/>
<name>A0A919EIK5_9GAMM</name>